<organism evidence="2 3">
    <name type="scientific">Stereocaulon virgatum</name>
    <dbReference type="NCBI Taxonomy" id="373712"/>
    <lineage>
        <taxon>Eukaryota</taxon>
        <taxon>Fungi</taxon>
        <taxon>Dikarya</taxon>
        <taxon>Ascomycota</taxon>
        <taxon>Pezizomycotina</taxon>
        <taxon>Lecanoromycetes</taxon>
        <taxon>OSLEUM clade</taxon>
        <taxon>Lecanoromycetidae</taxon>
        <taxon>Lecanorales</taxon>
        <taxon>Lecanorineae</taxon>
        <taxon>Stereocaulaceae</taxon>
        <taxon>Stereocaulon</taxon>
    </lineage>
</organism>
<reference evidence="2 3" key="1">
    <citation type="submission" date="2024-09" db="EMBL/GenBank/DDBJ databases">
        <title>Rethinking Asexuality: The Enigmatic Case of Functional Sexual Genes in Lepraria (Stereocaulaceae).</title>
        <authorList>
            <person name="Doellman M."/>
            <person name="Sun Y."/>
            <person name="Barcenas-Pena A."/>
            <person name="Lumbsch H.T."/>
            <person name="Grewe F."/>
        </authorList>
    </citation>
    <scope>NUCLEOTIDE SEQUENCE [LARGE SCALE GENOMIC DNA]</scope>
    <source>
        <strain evidence="2 3">Mercado 3170</strain>
    </source>
</reference>
<comment type="caution">
    <text evidence="2">The sequence shown here is derived from an EMBL/GenBank/DDBJ whole genome shotgun (WGS) entry which is preliminary data.</text>
</comment>
<name>A0ABR3ZZS4_9LECA</name>
<protein>
    <submittedName>
        <fullName evidence="2">Uncharacterized protein</fullName>
    </submittedName>
</protein>
<evidence type="ECO:0000256" key="1">
    <source>
        <dbReference type="SAM" id="SignalP"/>
    </source>
</evidence>
<keyword evidence="1" id="KW-0732">Signal</keyword>
<feature type="chain" id="PRO_5047290477" evidence="1">
    <location>
        <begin position="25"/>
        <end position="182"/>
    </location>
</feature>
<evidence type="ECO:0000313" key="2">
    <source>
        <dbReference type="EMBL" id="KAL2038044.1"/>
    </source>
</evidence>
<keyword evidence="3" id="KW-1185">Reference proteome</keyword>
<gene>
    <name evidence="2" type="ORF">N7G274_009264</name>
</gene>
<dbReference type="EMBL" id="JBEFKJ010000035">
    <property type="protein sequence ID" value="KAL2038044.1"/>
    <property type="molecule type" value="Genomic_DNA"/>
</dbReference>
<evidence type="ECO:0000313" key="3">
    <source>
        <dbReference type="Proteomes" id="UP001590950"/>
    </source>
</evidence>
<feature type="signal peptide" evidence="1">
    <location>
        <begin position="1"/>
        <end position="24"/>
    </location>
</feature>
<proteinExistence type="predicted"/>
<accession>A0ABR3ZZS4</accession>
<sequence>MAPELKTVVLFWAFNLFTPLLVSAAVLIPAPVPTAPIAPLNLTIISNSSVLNSEPICVIPPSSPFLVLDLHTCQPTFDRLLQGSDPDRKRTYYRSTRPIHLTNAPCAITLDRRKPDSNGIAMSAREIVGLAYRVVTFCEAVAVGGWTDVDGPGDWILTVTARVPGINQGNGVGPKLLADEAT</sequence>
<dbReference type="Proteomes" id="UP001590950">
    <property type="component" value="Unassembled WGS sequence"/>
</dbReference>